<dbReference type="RefSeq" id="WP_310911583.1">
    <property type="nucleotide sequence ID" value="NZ_JAVLVT010000003.1"/>
</dbReference>
<name>A0ABU2H407_9ACTN</name>
<gene>
    <name evidence="1" type="ORF">RIF23_07000</name>
</gene>
<dbReference type="GO" id="GO:0016787">
    <property type="term" value="F:hydrolase activity"/>
    <property type="evidence" value="ECO:0007669"/>
    <property type="project" value="UniProtKB-KW"/>
</dbReference>
<dbReference type="InterPro" id="IPR029058">
    <property type="entry name" value="AB_hydrolase_fold"/>
</dbReference>
<dbReference type="Proteomes" id="UP001250214">
    <property type="component" value="Unassembled WGS sequence"/>
</dbReference>
<reference evidence="2" key="1">
    <citation type="submission" date="2023-07" db="EMBL/GenBank/DDBJ databases">
        <title>Novel species in the genus Lipingzhangella isolated from Sambhar Salt Lake.</title>
        <authorList>
            <person name="Jiya N."/>
            <person name="Kajale S."/>
            <person name="Sharma A."/>
        </authorList>
    </citation>
    <scope>NUCLEOTIDE SEQUENCE [LARGE SCALE GENOMIC DNA]</scope>
    <source>
        <strain evidence="2">LS1_29</strain>
    </source>
</reference>
<evidence type="ECO:0000313" key="2">
    <source>
        <dbReference type="Proteomes" id="UP001250214"/>
    </source>
</evidence>
<keyword evidence="2" id="KW-1185">Reference proteome</keyword>
<keyword evidence="1" id="KW-0378">Hydrolase</keyword>
<comment type="caution">
    <text evidence="1">The sequence shown here is derived from an EMBL/GenBank/DDBJ whole genome shotgun (WGS) entry which is preliminary data.</text>
</comment>
<evidence type="ECO:0000313" key="1">
    <source>
        <dbReference type="EMBL" id="MDS1270038.1"/>
    </source>
</evidence>
<organism evidence="1 2">
    <name type="scientific">Lipingzhangella rawalii</name>
    <dbReference type="NCBI Taxonomy" id="2055835"/>
    <lineage>
        <taxon>Bacteria</taxon>
        <taxon>Bacillati</taxon>
        <taxon>Actinomycetota</taxon>
        <taxon>Actinomycetes</taxon>
        <taxon>Streptosporangiales</taxon>
        <taxon>Nocardiopsidaceae</taxon>
        <taxon>Lipingzhangella</taxon>
    </lineage>
</organism>
<accession>A0ABU2H407</accession>
<protein>
    <submittedName>
        <fullName evidence="1">Alpha/beta hydrolase</fullName>
    </submittedName>
</protein>
<proteinExistence type="predicted"/>
<sequence length="295" mass="31311">MVAESTLTRPLTGVAAGVPYLAVPPPDQNSPAPVVVAWHAFEPPRSEAALAGTLPLSGLNAWRFYLGLPLFGSRLPAGGVAEINRLGHTDYLNLLFGPVVEQAAAELAYALHELREWFPVHDGPIGVLGAGAGGTVALLAALESQAPIGAVGVVNPIIEPTPVLEARRQRLGVDYSWTPRAREVAARLDFTRRAEEFTQPSPLLLVTGGQDEVIVPQRGQSLHEQLAPHFAPGTLRHLTIPELAHTMGPEPGLDPGPATPATVLTDRALVEWLHLHLASGAATTHTLHRPVGQQQ</sequence>
<dbReference type="Gene3D" id="3.40.50.1820">
    <property type="entry name" value="alpha/beta hydrolase"/>
    <property type="match status" value="1"/>
</dbReference>
<dbReference type="SUPFAM" id="SSF53474">
    <property type="entry name" value="alpha/beta-Hydrolases"/>
    <property type="match status" value="1"/>
</dbReference>
<dbReference type="EMBL" id="JAVLVT010000003">
    <property type="protein sequence ID" value="MDS1270038.1"/>
    <property type="molecule type" value="Genomic_DNA"/>
</dbReference>